<keyword evidence="2" id="KW-1185">Reference proteome</keyword>
<organism evidence="1 2">
    <name type="scientific">Favolaschia claudopus</name>
    <dbReference type="NCBI Taxonomy" id="2862362"/>
    <lineage>
        <taxon>Eukaryota</taxon>
        <taxon>Fungi</taxon>
        <taxon>Dikarya</taxon>
        <taxon>Basidiomycota</taxon>
        <taxon>Agaricomycotina</taxon>
        <taxon>Agaricomycetes</taxon>
        <taxon>Agaricomycetidae</taxon>
        <taxon>Agaricales</taxon>
        <taxon>Marasmiineae</taxon>
        <taxon>Mycenaceae</taxon>
        <taxon>Favolaschia</taxon>
    </lineage>
</organism>
<evidence type="ECO:0000313" key="1">
    <source>
        <dbReference type="EMBL" id="KAK7000261.1"/>
    </source>
</evidence>
<dbReference type="AlphaFoldDB" id="A0AAW0A2E3"/>
<proteinExistence type="predicted"/>
<evidence type="ECO:0008006" key="3">
    <source>
        <dbReference type="Google" id="ProtNLM"/>
    </source>
</evidence>
<name>A0AAW0A2E3_9AGAR</name>
<dbReference type="SUPFAM" id="SSF52047">
    <property type="entry name" value="RNI-like"/>
    <property type="match status" value="1"/>
</dbReference>
<dbReference type="EMBL" id="JAWWNJ010000089">
    <property type="protein sequence ID" value="KAK7000261.1"/>
    <property type="molecule type" value="Genomic_DNA"/>
</dbReference>
<gene>
    <name evidence="1" type="ORF">R3P38DRAFT_2797524</name>
</gene>
<protein>
    <recommendedName>
        <fullName evidence="3">F-box domain-containing protein</fullName>
    </recommendedName>
</protein>
<comment type="caution">
    <text evidence="1">The sequence shown here is derived from an EMBL/GenBank/DDBJ whole genome shotgun (WGS) entry which is preliminary data.</text>
</comment>
<evidence type="ECO:0000313" key="2">
    <source>
        <dbReference type="Proteomes" id="UP001362999"/>
    </source>
</evidence>
<sequence length="388" mass="43892">MAAPVEIIREILFEACGFFAADAESFNKNKAAFCLVCRYFYDVIKNDSSFWEARQTTGSTFTIRNWSMGCAVYEIPEALLYAGRQSVSLHAIENLMLWLAQSTACNVLYFEFRLWTGINVGVDAPHVGQFLPCSRISTLIMQYSFFTFRESAFYDHLLRLHIGPLTDEVGITGLRWDYIKLALRHCSRLTHLIIDRVQCIDIAFTSMAEESHCLLPAVTHLALNMVILPSLTTLKVDNMSQITSFEAQTLDHLDNPAFAAVRHLVLRSGMHSTTDLVQLLRKFAKITHFDMTQSTRRTSTAFFNIGDKVVGPLCPELDYIFMGHHATMKKVYKVLCSRGNGRYAPRCTLTFVLCAAHLVSGGKSYRLRDNGHVGRVEYLPPIDDQLSF</sequence>
<dbReference type="Proteomes" id="UP001362999">
    <property type="component" value="Unassembled WGS sequence"/>
</dbReference>
<reference evidence="1 2" key="1">
    <citation type="journal article" date="2024" name="J Genomics">
        <title>Draft genome sequencing and assembly of Favolaschia claudopus CIRM-BRFM 2984 isolated from oak limbs.</title>
        <authorList>
            <person name="Navarro D."/>
            <person name="Drula E."/>
            <person name="Chaduli D."/>
            <person name="Cazenave R."/>
            <person name="Ahrendt S."/>
            <person name="Wang J."/>
            <person name="Lipzen A."/>
            <person name="Daum C."/>
            <person name="Barry K."/>
            <person name="Grigoriev I.V."/>
            <person name="Favel A."/>
            <person name="Rosso M.N."/>
            <person name="Martin F."/>
        </authorList>
    </citation>
    <scope>NUCLEOTIDE SEQUENCE [LARGE SCALE GENOMIC DNA]</scope>
    <source>
        <strain evidence="1 2">CIRM-BRFM 2984</strain>
    </source>
</reference>
<accession>A0AAW0A2E3</accession>